<dbReference type="PROSITE" id="PS50035">
    <property type="entry name" value="PLD"/>
    <property type="match status" value="1"/>
</dbReference>
<dbReference type="InterPro" id="IPR001736">
    <property type="entry name" value="PLipase_D/transphosphatidylase"/>
</dbReference>
<dbReference type="GO" id="GO:0006793">
    <property type="term" value="P:phosphorus metabolic process"/>
    <property type="evidence" value="ECO:0007669"/>
    <property type="project" value="UniProtKB-ARBA"/>
</dbReference>
<dbReference type="SUPFAM" id="SSF56024">
    <property type="entry name" value="Phospholipase D/nuclease"/>
    <property type="match status" value="1"/>
</dbReference>
<sequence>MFPFKVFVSDSGSGSFIHSKIYIIDDEIAYMGSLNFTGSGLKSNYETRIRTTDPNAVGRIVTEFNELFHSELRQRDIQAWGKHLYPEPAN</sequence>
<evidence type="ECO:0000313" key="2">
    <source>
        <dbReference type="EMBL" id="KPE50151.1"/>
    </source>
</evidence>
<dbReference type="Pfam" id="PF13091">
    <property type="entry name" value="PLDc_2"/>
    <property type="match status" value="1"/>
</dbReference>
<protein>
    <recommendedName>
        <fullName evidence="1">PLD phosphodiesterase domain-containing protein</fullName>
    </recommendedName>
</protein>
<feature type="domain" description="PLD phosphodiesterase" evidence="1">
    <location>
        <begin position="13"/>
        <end position="40"/>
    </location>
</feature>
<accession>A0A0N0IV24</accession>
<comment type="caution">
    <text evidence="2">The sequence shown here is derived from an EMBL/GenBank/DDBJ whole genome shotgun (WGS) entry which is preliminary data.</text>
</comment>
<evidence type="ECO:0000259" key="1">
    <source>
        <dbReference type="PROSITE" id="PS50035"/>
    </source>
</evidence>
<proteinExistence type="predicted"/>
<dbReference type="EMBL" id="LJOD01000012">
    <property type="protein sequence ID" value="KPE50151.1"/>
    <property type="molecule type" value="Genomic_DNA"/>
</dbReference>
<dbReference type="Gene3D" id="3.30.870.10">
    <property type="entry name" value="Endonuclease Chain A"/>
    <property type="match status" value="1"/>
</dbReference>
<dbReference type="SMART" id="SM00155">
    <property type="entry name" value="PLDc"/>
    <property type="match status" value="1"/>
</dbReference>
<dbReference type="PATRIC" id="fig|253.9.peg.1291"/>
<dbReference type="AlphaFoldDB" id="A0A0N0IV24"/>
<gene>
    <name evidence="2" type="ORF">AOB46_16780</name>
</gene>
<reference evidence="2 3" key="1">
    <citation type="journal article" date="2015" name="Genom Data">
        <title>Draft genome sequence of a multidrug-resistant Chryseobacterium indologenes isolate from Malaysia.</title>
        <authorList>
            <person name="Yu C.Y."/>
            <person name="Ang G.Y."/>
            <person name="Cheng H.J."/>
            <person name="Cheong Y.M."/>
            <person name="Yin W.F."/>
            <person name="Chan K.G."/>
        </authorList>
    </citation>
    <scope>NUCLEOTIDE SEQUENCE [LARGE SCALE GENOMIC DNA]</scope>
    <source>
        <strain evidence="2 3">CI_885</strain>
    </source>
</reference>
<evidence type="ECO:0000313" key="3">
    <source>
        <dbReference type="Proteomes" id="UP000037953"/>
    </source>
</evidence>
<name>A0A0N0IV24_CHRID</name>
<organism evidence="2 3">
    <name type="scientific">Chryseobacterium indologenes</name>
    <name type="common">Flavobacterium indologenes</name>
    <dbReference type="NCBI Taxonomy" id="253"/>
    <lineage>
        <taxon>Bacteria</taxon>
        <taxon>Pseudomonadati</taxon>
        <taxon>Bacteroidota</taxon>
        <taxon>Flavobacteriia</taxon>
        <taxon>Flavobacteriales</taxon>
        <taxon>Weeksellaceae</taxon>
        <taxon>Chryseobacterium group</taxon>
        <taxon>Chryseobacterium</taxon>
    </lineage>
</organism>
<dbReference type="Proteomes" id="UP000037953">
    <property type="component" value="Unassembled WGS sequence"/>
</dbReference>
<dbReference type="GO" id="GO:0003824">
    <property type="term" value="F:catalytic activity"/>
    <property type="evidence" value="ECO:0007669"/>
    <property type="project" value="InterPro"/>
</dbReference>
<reference evidence="3" key="2">
    <citation type="submission" date="2015-09" db="EMBL/GenBank/DDBJ databases">
        <title>Draft genome sequence of a multidrug-resistant Chryseobacterium indologenes isolate from Malaysia.</title>
        <authorList>
            <person name="Yu C.Y."/>
            <person name="Ang G.Y."/>
            <person name="Chan K.-G."/>
        </authorList>
    </citation>
    <scope>NUCLEOTIDE SEQUENCE [LARGE SCALE GENOMIC DNA]</scope>
    <source>
        <strain evidence="3">CI_885</strain>
    </source>
</reference>
<dbReference type="InterPro" id="IPR025202">
    <property type="entry name" value="PLD-like_dom"/>
</dbReference>